<comment type="subunit">
    <text evidence="9">Type II secretion is composed of four main components: the outer membrane complex, the inner membrane complex, the cytoplasmic secretion ATPase and the periplasm-spanning pseudopilus.</text>
</comment>
<feature type="domain" description="Type II secretion system protein GspI C-terminal" evidence="10">
    <location>
        <begin position="39"/>
        <end position="116"/>
    </location>
</feature>
<proteinExistence type="inferred from homology"/>
<evidence type="ECO:0000313" key="11">
    <source>
        <dbReference type="EMBL" id="ODA33462.1"/>
    </source>
</evidence>
<evidence type="ECO:0000259" key="10">
    <source>
        <dbReference type="Pfam" id="PF02501"/>
    </source>
</evidence>
<dbReference type="NCBIfam" id="TIGR01707">
    <property type="entry name" value="gspI"/>
    <property type="match status" value="1"/>
</dbReference>
<evidence type="ECO:0000313" key="12">
    <source>
        <dbReference type="Proteomes" id="UP000094936"/>
    </source>
</evidence>
<dbReference type="Proteomes" id="UP000094936">
    <property type="component" value="Unassembled WGS sequence"/>
</dbReference>
<dbReference type="InterPro" id="IPR045584">
    <property type="entry name" value="Pilin-like"/>
</dbReference>
<dbReference type="AlphaFoldDB" id="A0A1C3EJQ2"/>
<evidence type="ECO:0000256" key="8">
    <source>
        <dbReference type="ARBA" id="ARBA00023136"/>
    </source>
</evidence>
<dbReference type="GO" id="GO:0005886">
    <property type="term" value="C:plasma membrane"/>
    <property type="evidence" value="ECO:0007669"/>
    <property type="project" value="UniProtKB-SubCell"/>
</dbReference>
<dbReference type="Pfam" id="PF07963">
    <property type="entry name" value="N_methyl"/>
    <property type="match status" value="1"/>
</dbReference>
<dbReference type="InterPro" id="IPR012902">
    <property type="entry name" value="N_methyl_site"/>
</dbReference>
<organism evidence="11 12">
    <name type="scientific">Veronia pacifica</name>
    <dbReference type="NCBI Taxonomy" id="1080227"/>
    <lineage>
        <taxon>Bacteria</taxon>
        <taxon>Pseudomonadati</taxon>
        <taxon>Pseudomonadota</taxon>
        <taxon>Gammaproteobacteria</taxon>
        <taxon>Vibrionales</taxon>
        <taxon>Vibrionaceae</taxon>
        <taxon>Veronia</taxon>
    </lineage>
</organism>
<keyword evidence="6 9" id="KW-0812">Transmembrane</keyword>
<name>A0A1C3EJQ2_9GAMM</name>
<dbReference type="OrthoDB" id="6121517at2"/>
<dbReference type="EMBL" id="LYBM01000016">
    <property type="protein sequence ID" value="ODA33462.1"/>
    <property type="molecule type" value="Genomic_DNA"/>
</dbReference>
<dbReference type="InterPro" id="IPR010052">
    <property type="entry name" value="T2SS_protein-GspI"/>
</dbReference>
<dbReference type="STRING" id="1080227.A8L45_10470"/>
<sequence>MRIRGFTLIEVLVAMTVFAVAALAVIKSTSQHTRSLSYLEEKTLASIVADNQLTLLFLNGEKPASEKKGNVEMAGRTWYWTLKPTATQTGQLRAIDMQVFTSKERANNIISVRTYVPTS</sequence>
<dbReference type="PROSITE" id="PS00409">
    <property type="entry name" value="PROKAR_NTER_METHYL"/>
    <property type="match status" value="1"/>
</dbReference>
<protein>
    <recommendedName>
        <fullName evidence="9">Type II secretion system protein I</fullName>
        <shortName evidence="9">T2SS minor pseudopilin I</shortName>
    </recommendedName>
</protein>
<comment type="caution">
    <text evidence="11">The sequence shown here is derived from an EMBL/GenBank/DDBJ whole genome shotgun (WGS) entry which is preliminary data.</text>
</comment>
<dbReference type="GO" id="GO:0015628">
    <property type="term" value="P:protein secretion by the type II secretion system"/>
    <property type="evidence" value="ECO:0007669"/>
    <property type="project" value="UniProtKB-UniRule"/>
</dbReference>
<feature type="transmembrane region" description="Helical" evidence="9">
    <location>
        <begin position="6"/>
        <end position="26"/>
    </location>
</feature>
<dbReference type="SUPFAM" id="SSF54523">
    <property type="entry name" value="Pili subunits"/>
    <property type="match status" value="1"/>
</dbReference>
<keyword evidence="4 9" id="KW-0488">Methylation</keyword>
<evidence type="ECO:0000256" key="6">
    <source>
        <dbReference type="ARBA" id="ARBA00022692"/>
    </source>
</evidence>
<evidence type="ECO:0000256" key="4">
    <source>
        <dbReference type="ARBA" id="ARBA00022481"/>
    </source>
</evidence>
<keyword evidence="5 9" id="KW-0997">Cell inner membrane</keyword>
<comment type="PTM">
    <text evidence="9">Cleaved by prepilin peptidase.</text>
</comment>
<keyword evidence="8 9" id="KW-0472">Membrane</keyword>
<comment type="similarity">
    <text evidence="2 9">Belongs to the GSP I family.</text>
</comment>
<accession>A0A1C3EJQ2</accession>
<dbReference type="PANTHER" id="PTHR38779">
    <property type="entry name" value="TYPE II SECRETION SYSTEM PROTEIN I-RELATED"/>
    <property type="match status" value="1"/>
</dbReference>
<gene>
    <name evidence="11" type="ORF">A8L45_10470</name>
</gene>
<reference evidence="11 12" key="1">
    <citation type="submission" date="2016-05" db="EMBL/GenBank/DDBJ databases">
        <title>Genomic Taxonomy of the Vibrionaceae.</title>
        <authorList>
            <person name="Gomez-Gil B."/>
            <person name="Enciso-Ibarra J."/>
        </authorList>
    </citation>
    <scope>NUCLEOTIDE SEQUENCE [LARGE SCALE GENOMIC DNA]</scope>
    <source>
        <strain evidence="11 12">CAIM 1920</strain>
    </source>
</reference>
<comment type="subcellular location">
    <subcellularLocation>
        <location evidence="1 9">Cell inner membrane</location>
        <topology evidence="1 9">Single-pass membrane protein</topology>
    </subcellularLocation>
</comment>
<keyword evidence="7 9" id="KW-1133">Transmembrane helix</keyword>
<dbReference type="RefSeq" id="WP_068901972.1">
    <property type="nucleotide sequence ID" value="NZ_JBHUIF010000022.1"/>
</dbReference>
<dbReference type="InterPro" id="IPR003413">
    <property type="entry name" value="T2SS_GspI_C"/>
</dbReference>
<dbReference type="NCBIfam" id="TIGR02532">
    <property type="entry name" value="IV_pilin_GFxxxE"/>
    <property type="match status" value="1"/>
</dbReference>
<dbReference type="PANTHER" id="PTHR38779:SF2">
    <property type="entry name" value="TYPE II SECRETION SYSTEM PROTEIN I-RELATED"/>
    <property type="match status" value="1"/>
</dbReference>
<evidence type="ECO:0000256" key="3">
    <source>
        <dbReference type="ARBA" id="ARBA00022475"/>
    </source>
</evidence>
<keyword evidence="12" id="KW-1185">Reference proteome</keyword>
<evidence type="ECO:0000256" key="7">
    <source>
        <dbReference type="ARBA" id="ARBA00022989"/>
    </source>
</evidence>
<keyword evidence="3" id="KW-1003">Cell membrane</keyword>
<evidence type="ECO:0000256" key="5">
    <source>
        <dbReference type="ARBA" id="ARBA00022519"/>
    </source>
</evidence>
<dbReference type="Pfam" id="PF02501">
    <property type="entry name" value="T2SSI"/>
    <property type="match status" value="1"/>
</dbReference>
<evidence type="ECO:0000256" key="9">
    <source>
        <dbReference type="RuleBase" id="RU368030"/>
    </source>
</evidence>
<evidence type="ECO:0000256" key="1">
    <source>
        <dbReference type="ARBA" id="ARBA00004377"/>
    </source>
</evidence>
<comment type="function">
    <text evidence="9">Component of the type II secretion system required for the energy-dependent secretion of extracellular factors such as proteases and toxins from the periplasm.</text>
</comment>
<evidence type="ECO:0000256" key="2">
    <source>
        <dbReference type="ARBA" id="ARBA00008358"/>
    </source>
</evidence>
<dbReference type="Gene3D" id="3.30.1300.30">
    <property type="entry name" value="GSPII I/J protein-like"/>
    <property type="match status" value="1"/>
</dbReference>
<dbReference type="GO" id="GO:0015627">
    <property type="term" value="C:type II protein secretion system complex"/>
    <property type="evidence" value="ECO:0007669"/>
    <property type="project" value="UniProtKB-UniRule"/>
</dbReference>